<dbReference type="RefSeq" id="WP_050059792.1">
    <property type="nucleotide sequence ID" value="NZ_JACHEK010000005.1"/>
</dbReference>
<dbReference type="EMBL" id="JACHEK010000005">
    <property type="protein sequence ID" value="MBB6144610.1"/>
    <property type="molecule type" value="Genomic_DNA"/>
</dbReference>
<proteinExistence type="predicted"/>
<dbReference type="Gene3D" id="3.30.160.250">
    <property type="match status" value="1"/>
</dbReference>
<dbReference type="SUPFAM" id="SSF143100">
    <property type="entry name" value="TTHA1013/TTHA0281-like"/>
    <property type="match status" value="1"/>
</dbReference>
<organism evidence="1 2">
    <name type="scientific">Silvibacterium bohemicum</name>
    <dbReference type="NCBI Taxonomy" id="1577686"/>
    <lineage>
        <taxon>Bacteria</taxon>
        <taxon>Pseudomonadati</taxon>
        <taxon>Acidobacteriota</taxon>
        <taxon>Terriglobia</taxon>
        <taxon>Terriglobales</taxon>
        <taxon>Acidobacteriaceae</taxon>
        <taxon>Silvibacterium</taxon>
    </lineage>
</organism>
<name>A0A841JTX9_9BACT</name>
<gene>
    <name evidence="1" type="ORF">HNQ77_002566</name>
</gene>
<accession>A0A841JTX9</accession>
<dbReference type="InterPro" id="IPR035069">
    <property type="entry name" value="TTHA1013/TTHA0281-like"/>
</dbReference>
<dbReference type="AlphaFoldDB" id="A0A841JTX9"/>
<comment type="caution">
    <text evidence="1">The sequence shown here is derived from an EMBL/GenBank/DDBJ whole genome shotgun (WGS) entry which is preliminary data.</text>
</comment>
<evidence type="ECO:0000313" key="2">
    <source>
        <dbReference type="Proteomes" id="UP000538666"/>
    </source>
</evidence>
<keyword evidence="2" id="KW-1185">Reference proteome</keyword>
<evidence type="ECO:0000313" key="1">
    <source>
        <dbReference type="EMBL" id="MBB6144610.1"/>
    </source>
</evidence>
<evidence type="ECO:0008006" key="3">
    <source>
        <dbReference type="Google" id="ProtNLM"/>
    </source>
</evidence>
<sequence length="73" mass="8227">MRFEVAFDREEDGRWIAEITNLPGAMAYGETREIALAAVPQSRCVRLRNVNEELGPKMLSRIAKHTGLSPEDL</sequence>
<reference evidence="1 2" key="1">
    <citation type="submission" date="2020-08" db="EMBL/GenBank/DDBJ databases">
        <title>Genomic Encyclopedia of Type Strains, Phase IV (KMG-IV): sequencing the most valuable type-strain genomes for metagenomic binning, comparative biology and taxonomic classification.</title>
        <authorList>
            <person name="Goeker M."/>
        </authorList>
    </citation>
    <scope>NUCLEOTIDE SEQUENCE [LARGE SCALE GENOMIC DNA]</scope>
    <source>
        <strain evidence="1 2">DSM 103733</strain>
    </source>
</reference>
<protein>
    <recommendedName>
        <fullName evidence="3">HicB family protein</fullName>
    </recommendedName>
</protein>
<dbReference type="Proteomes" id="UP000538666">
    <property type="component" value="Unassembled WGS sequence"/>
</dbReference>